<accession>A0A1R2AZA7</accession>
<dbReference type="PANTHER" id="PTHR10204:SF34">
    <property type="entry name" value="NAD(P)H DEHYDROGENASE [QUINONE] 1 ISOFORM 1"/>
    <property type="match status" value="1"/>
</dbReference>
<evidence type="ECO:0000256" key="1">
    <source>
        <dbReference type="ARBA" id="ARBA00006252"/>
    </source>
</evidence>
<keyword evidence="5" id="KW-1185">Reference proteome</keyword>
<evidence type="ECO:0000313" key="4">
    <source>
        <dbReference type="EMBL" id="OMJ69846.1"/>
    </source>
</evidence>
<protein>
    <recommendedName>
        <fullName evidence="3">Flavodoxin-like fold domain-containing protein</fullName>
    </recommendedName>
</protein>
<dbReference type="Gene3D" id="3.40.50.360">
    <property type="match status" value="1"/>
</dbReference>
<proteinExistence type="inferred from homology"/>
<dbReference type="Pfam" id="PF02525">
    <property type="entry name" value="Flavodoxin_2"/>
    <property type="match status" value="1"/>
</dbReference>
<dbReference type="InterPro" id="IPR003680">
    <property type="entry name" value="Flavodoxin_fold"/>
</dbReference>
<dbReference type="EMBL" id="MPUH01001151">
    <property type="protein sequence ID" value="OMJ69846.1"/>
    <property type="molecule type" value="Genomic_DNA"/>
</dbReference>
<organism evidence="4 5">
    <name type="scientific">Stentor coeruleus</name>
    <dbReference type="NCBI Taxonomy" id="5963"/>
    <lineage>
        <taxon>Eukaryota</taxon>
        <taxon>Sar</taxon>
        <taxon>Alveolata</taxon>
        <taxon>Ciliophora</taxon>
        <taxon>Postciliodesmatophora</taxon>
        <taxon>Heterotrichea</taxon>
        <taxon>Heterotrichida</taxon>
        <taxon>Stentoridae</taxon>
        <taxon>Stentor</taxon>
    </lineage>
</organism>
<dbReference type="SUPFAM" id="SSF52218">
    <property type="entry name" value="Flavoproteins"/>
    <property type="match status" value="1"/>
</dbReference>
<evidence type="ECO:0000259" key="3">
    <source>
        <dbReference type="Pfam" id="PF02525"/>
    </source>
</evidence>
<keyword evidence="2" id="KW-0560">Oxidoreductase</keyword>
<sequence>MVNYHLIFCHPVAKSLNSYLKDIYLQNLPQESDNIQITDLYHDNYNPISPNQEYLTSELTKVRNSDVLIFQFPIYFSGFPAALHDWIIRVLLDQNPSIISGKKVLISITLGGTKALYSENGGRGSLDSSLMPLFSHIFTKNNSILLQPFVLFLEDYTNPQVLENKISLLKSKIQSFSLWPSKTSLLESNSN</sequence>
<dbReference type="InterPro" id="IPR029039">
    <property type="entry name" value="Flavoprotein-like_sf"/>
</dbReference>
<comment type="caution">
    <text evidence="4">The sequence shown here is derived from an EMBL/GenBank/DDBJ whole genome shotgun (WGS) entry which is preliminary data.</text>
</comment>
<dbReference type="OrthoDB" id="26889at2759"/>
<gene>
    <name evidence="4" type="ORF">SteCoe_32320</name>
</gene>
<feature type="domain" description="Flavodoxin-like fold" evidence="3">
    <location>
        <begin position="6"/>
        <end position="141"/>
    </location>
</feature>
<dbReference type="PANTHER" id="PTHR10204">
    <property type="entry name" value="NAD P H OXIDOREDUCTASE-RELATED"/>
    <property type="match status" value="1"/>
</dbReference>
<comment type="similarity">
    <text evidence="1">Belongs to the NAD(P)H dehydrogenase (quinone) family.</text>
</comment>
<reference evidence="4 5" key="1">
    <citation type="submission" date="2016-11" db="EMBL/GenBank/DDBJ databases">
        <title>The macronuclear genome of Stentor coeruleus: a giant cell with tiny introns.</title>
        <authorList>
            <person name="Slabodnick M."/>
            <person name="Ruby J.G."/>
            <person name="Reiff S.B."/>
            <person name="Swart E.C."/>
            <person name="Gosai S."/>
            <person name="Prabakaran S."/>
            <person name="Witkowska E."/>
            <person name="Larue G.E."/>
            <person name="Fisher S."/>
            <person name="Freeman R.M."/>
            <person name="Gunawardena J."/>
            <person name="Chu W."/>
            <person name="Stover N.A."/>
            <person name="Gregory B.D."/>
            <person name="Nowacki M."/>
            <person name="Derisi J."/>
            <person name="Roy S.W."/>
            <person name="Marshall W.F."/>
            <person name="Sood P."/>
        </authorList>
    </citation>
    <scope>NUCLEOTIDE SEQUENCE [LARGE SCALE GENOMIC DNA]</scope>
    <source>
        <strain evidence="4">WM001</strain>
    </source>
</reference>
<dbReference type="GO" id="GO:0005829">
    <property type="term" value="C:cytosol"/>
    <property type="evidence" value="ECO:0007669"/>
    <property type="project" value="TreeGrafter"/>
</dbReference>
<evidence type="ECO:0000313" key="5">
    <source>
        <dbReference type="Proteomes" id="UP000187209"/>
    </source>
</evidence>
<dbReference type="Proteomes" id="UP000187209">
    <property type="component" value="Unassembled WGS sequence"/>
</dbReference>
<dbReference type="AlphaFoldDB" id="A0A1R2AZA7"/>
<evidence type="ECO:0000256" key="2">
    <source>
        <dbReference type="ARBA" id="ARBA00023002"/>
    </source>
</evidence>
<name>A0A1R2AZA7_9CILI</name>
<dbReference type="InterPro" id="IPR051545">
    <property type="entry name" value="NAD(P)H_dehydrogenase_qn"/>
</dbReference>
<dbReference type="GO" id="GO:0003955">
    <property type="term" value="F:NAD(P)H dehydrogenase (quinone) activity"/>
    <property type="evidence" value="ECO:0007669"/>
    <property type="project" value="TreeGrafter"/>
</dbReference>